<accession>A0ABQ5U9J0</accession>
<dbReference type="GO" id="GO:0016301">
    <property type="term" value="F:kinase activity"/>
    <property type="evidence" value="ECO:0007669"/>
    <property type="project" value="UniProtKB-KW"/>
</dbReference>
<dbReference type="EC" id="2.7.13.3" evidence="2"/>
<evidence type="ECO:0000256" key="3">
    <source>
        <dbReference type="ARBA" id="ARBA00022553"/>
    </source>
</evidence>
<dbReference type="InterPro" id="IPR036890">
    <property type="entry name" value="HATPase_C_sf"/>
</dbReference>
<name>A0ABQ5U9J0_9HYPH</name>
<dbReference type="Proteomes" id="UP001161406">
    <property type="component" value="Unassembled WGS sequence"/>
</dbReference>
<gene>
    <name evidence="9" type="ORF">GCM10007913_03070</name>
</gene>
<comment type="catalytic activity">
    <reaction evidence="1">
        <text>ATP + protein L-histidine = ADP + protein N-phospho-L-histidine.</text>
        <dbReference type="EC" id="2.7.13.3"/>
    </reaction>
</comment>
<evidence type="ECO:0000313" key="9">
    <source>
        <dbReference type="EMBL" id="GLQ08375.1"/>
    </source>
</evidence>
<dbReference type="Gene3D" id="3.30.565.10">
    <property type="entry name" value="Histidine kinase-like ATPase, C-terminal domain"/>
    <property type="match status" value="1"/>
</dbReference>
<reference evidence="9" key="2">
    <citation type="submission" date="2023-01" db="EMBL/GenBank/DDBJ databases">
        <title>Draft genome sequence of Devosia yakushimensis strain NBRC 103855.</title>
        <authorList>
            <person name="Sun Q."/>
            <person name="Mori K."/>
        </authorList>
    </citation>
    <scope>NUCLEOTIDE SEQUENCE</scope>
    <source>
        <strain evidence="9">NBRC 103855</strain>
    </source>
</reference>
<dbReference type="PANTHER" id="PTHR41523">
    <property type="entry name" value="TWO-COMPONENT SYSTEM SENSOR PROTEIN"/>
    <property type="match status" value="1"/>
</dbReference>
<evidence type="ECO:0000256" key="6">
    <source>
        <dbReference type="ARBA" id="ARBA00022777"/>
    </source>
</evidence>
<protein>
    <recommendedName>
        <fullName evidence="2">histidine kinase</fullName>
        <ecNumber evidence="2">2.7.13.3</ecNumber>
    </recommendedName>
</protein>
<keyword evidence="5" id="KW-0547">Nucleotide-binding</keyword>
<comment type="caution">
    <text evidence="9">The sequence shown here is derived from an EMBL/GenBank/DDBJ whole genome shotgun (WGS) entry which is preliminary data.</text>
</comment>
<evidence type="ECO:0000313" key="10">
    <source>
        <dbReference type="Proteomes" id="UP001161406"/>
    </source>
</evidence>
<evidence type="ECO:0000256" key="7">
    <source>
        <dbReference type="ARBA" id="ARBA00022840"/>
    </source>
</evidence>
<dbReference type="InterPro" id="IPR011102">
    <property type="entry name" value="Sig_transdc_His_kinase_HWE"/>
</dbReference>
<dbReference type="Pfam" id="PF07536">
    <property type="entry name" value="HWE_HK"/>
    <property type="match status" value="1"/>
</dbReference>
<evidence type="ECO:0000256" key="2">
    <source>
        <dbReference type="ARBA" id="ARBA00012438"/>
    </source>
</evidence>
<proteinExistence type="predicted"/>
<dbReference type="Gene3D" id="3.30.450.20">
    <property type="entry name" value="PAS domain"/>
    <property type="match status" value="1"/>
</dbReference>
<dbReference type="SMART" id="SM00911">
    <property type="entry name" value="HWE_HK"/>
    <property type="match status" value="1"/>
</dbReference>
<sequence length="295" mass="32402">MLHQDRNHTYDLAENLPDEWIGHGVIGQREADFLALPLAHRLIEAFDACIKSGQSQRLGFELADPIRRRQFQAQLLPDIDGVITIVTDVTEERSREAAINELLREVSHRSKNLLAIVQSVAMQTARHSTTIQQFLDRFRGRLHALSSTQDLVTESNWRGTHLQSLVTSQLARIGPTALGNTRMTGENPVLGPNAALHIGLAIHELAANAALHGALAHDGAGHIWVDAKLSSDQRQLIIEWQETGTGPSKGRQPARFGTMVLEHVVPLSVGGEALFSVDADHVSYRLSIPADQFSA</sequence>
<feature type="domain" description="Signal transduction histidine kinase HWE region" evidence="8">
    <location>
        <begin position="105"/>
        <end position="187"/>
    </location>
</feature>
<organism evidence="9 10">
    <name type="scientific">Devosia yakushimensis</name>
    <dbReference type="NCBI Taxonomy" id="470028"/>
    <lineage>
        <taxon>Bacteria</taxon>
        <taxon>Pseudomonadati</taxon>
        <taxon>Pseudomonadota</taxon>
        <taxon>Alphaproteobacteria</taxon>
        <taxon>Hyphomicrobiales</taxon>
        <taxon>Devosiaceae</taxon>
        <taxon>Devosia</taxon>
    </lineage>
</organism>
<evidence type="ECO:0000256" key="5">
    <source>
        <dbReference type="ARBA" id="ARBA00022741"/>
    </source>
</evidence>
<dbReference type="PANTHER" id="PTHR41523:SF7">
    <property type="entry name" value="HISTIDINE KINASE"/>
    <property type="match status" value="1"/>
</dbReference>
<keyword evidence="6 9" id="KW-0418">Kinase</keyword>
<keyword evidence="3" id="KW-0597">Phosphoprotein</keyword>
<reference evidence="9" key="1">
    <citation type="journal article" date="2014" name="Int. J. Syst. Evol. Microbiol.">
        <title>Complete genome of a new Firmicutes species belonging to the dominant human colonic microbiota ('Ruminococcus bicirculans') reveals two chromosomes and a selective capacity to utilize plant glucans.</title>
        <authorList>
            <consortium name="NISC Comparative Sequencing Program"/>
            <person name="Wegmann U."/>
            <person name="Louis P."/>
            <person name="Goesmann A."/>
            <person name="Henrissat B."/>
            <person name="Duncan S.H."/>
            <person name="Flint H.J."/>
        </authorList>
    </citation>
    <scope>NUCLEOTIDE SEQUENCE</scope>
    <source>
        <strain evidence="9">NBRC 103855</strain>
    </source>
</reference>
<evidence type="ECO:0000259" key="8">
    <source>
        <dbReference type="SMART" id="SM00911"/>
    </source>
</evidence>
<dbReference type="EMBL" id="BSNG01000001">
    <property type="protein sequence ID" value="GLQ08375.1"/>
    <property type="molecule type" value="Genomic_DNA"/>
</dbReference>
<keyword evidence="7" id="KW-0067">ATP-binding</keyword>
<keyword evidence="10" id="KW-1185">Reference proteome</keyword>
<evidence type="ECO:0000256" key="1">
    <source>
        <dbReference type="ARBA" id="ARBA00000085"/>
    </source>
</evidence>
<keyword evidence="4" id="KW-0808">Transferase</keyword>
<evidence type="ECO:0000256" key="4">
    <source>
        <dbReference type="ARBA" id="ARBA00022679"/>
    </source>
</evidence>